<organism evidence="3 4">
    <name type="scientific">Gnathostoma spinigerum</name>
    <dbReference type="NCBI Taxonomy" id="75299"/>
    <lineage>
        <taxon>Eukaryota</taxon>
        <taxon>Metazoa</taxon>
        <taxon>Ecdysozoa</taxon>
        <taxon>Nematoda</taxon>
        <taxon>Chromadorea</taxon>
        <taxon>Rhabditida</taxon>
        <taxon>Spirurina</taxon>
        <taxon>Gnathostomatomorpha</taxon>
        <taxon>Gnathostomatoidea</taxon>
        <taxon>Gnathostomatidae</taxon>
        <taxon>Gnathostoma</taxon>
    </lineage>
</organism>
<evidence type="ECO:0000313" key="4">
    <source>
        <dbReference type="Proteomes" id="UP001608902"/>
    </source>
</evidence>
<accession>A0ABD6EUD5</accession>
<keyword evidence="1" id="KW-0472">Membrane</keyword>
<feature type="transmembrane region" description="Helical" evidence="1">
    <location>
        <begin position="706"/>
        <end position="724"/>
    </location>
</feature>
<gene>
    <name evidence="3" type="ORF">AB6A40_009431</name>
</gene>
<dbReference type="InterPro" id="IPR057329">
    <property type="entry name" value="Beta-prop_Rol-3"/>
</dbReference>
<dbReference type="Proteomes" id="UP001608902">
    <property type="component" value="Unassembled WGS sequence"/>
</dbReference>
<keyword evidence="1" id="KW-1133">Transmembrane helix</keyword>
<evidence type="ECO:0000256" key="1">
    <source>
        <dbReference type="SAM" id="Phobius"/>
    </source>
</evidence>
<keyword evidence="4" id="KW-1185">Reference proteome</keyword>
<proteinExistence type="predicted"/>
<name>A0ABD6EUD5_9BILA</name>
<comment type="caution">
    <text evidence="3">The sequence shown here is derived from an EMBL/GenBank/DDBJ whole genome shotgun (WGS) entry which is preliminary data.</text>
</comment>
<dbReference type="AlphaFoldDB" id="A0ABD6EUD5"/>
<protein>
    <recommendedName>
        <fullName evidence="2">Rol-3 five-bladed beta-propeller domain-containing protein</fullName>
    </recommendedName>
</protein>
<dbReference type="EMBL" id="JBGFUD010009934">
    <property type="protein sequence ID" value="MFH4982722.1"/>
    <property type="molecule type" value="Genomic_DNA"/>
</dbReference>
<keyword evidence="1" id="KW-0812">Transmembrane</keyword>
<feature type="domain" description="Rol-3 five-bladed beta-propeller" evidence="2">
    <location>
        <begin position="374"/>
        <end position="587"/>
    </location>
</feature>
<dbReference type="Pfam" id="PF25494">
    <property type="entry name" value="Beta-prop_Rol-3"/>
    <property type="match status" value="1"/>
</dbReference>
<evidence type="ECO:0000313" key="3">
    <source>
        <dbReference type="EMBL" id="MFH4982722.1"/>
    </source>
</evidence>
<evidence type="ECO:0000259" key="2">
    <source>
        <dbReference type="Pfam" id="PF25494"/>
    </source>
</evidence>
<sequence>MSKRKRIKYNERESICSISADRVLVGLEDGSILWVSITDSTSGTVRDPDEVPIVHMEADHMQEKVYGVMEKKGIIRCSWTDCVNSTIITTNSEDSIQSISLDSWNGYMYCVTKAGEVFYTPLLPLNAPKSYLLTSTKRLLEVGPVATVEIDYEQSQLLILASNGSIFAMNLVNRSISDARSGFELDSKPEEVVKAHFAGGRAFWTSLKCGDTHPSNSCLFSEEYDTASNKIHINRYQHGGLVIDFSFLHGGFVKVSMKRIITHHILRVYLYHISSHIELSNIVTILQYGFVVSNVLLTQSPGSEWRNLKYQCRLMSDQTDISPPTEYDNLEVTSLVTPILPGLQYHASVRVCVGSVCSPFANSINSAFSPFDEMPYVMFNHSDGSTNIFDVLGEPIPQFPISAPLPANPRLPFALEPSTHTLFATDNDETQKSVFMYHSDGSRSLFLDTLTVTFLSIMPNHAIILIASKYRIVSYRLTSSFDHLIYSCDSMTNCGEVVGLTGDDETGDVFYLIQNANSTISLYGLNQENRTPYFVASSSDFPPVRQLIVVKEKFAFVTKSGEVGVCDKKLGSLNINLAVTSVAILQHVSTNENRSVIIADNIAIDDKLHNNITWNVSPSLETGKAVYKISLCRDNSDGHRFVDYTSSEFYVMGQELLAEWSSRQKFDVDVDIITAWEVVSVNQTALVAPTKPPSPPQGLKIFATQYVSTFFTVVIFIFICENYMQKLFKHKMIFPPSV</sequence>
<reference evidence="3 4" key="1">
    <citation type="submission" date="2024-08" db="EMBL/GenBank/DDBJ databases">
        <title>Gnathostoma spinigerum genome.</title>
        <authorList>
            <person name="Gonzalez-Bertolin B."/>
            <person name="Monzon S."/>
            <person name="Zaballos A."/>
            <person name="Jimenez P."/>
            <person name="Dekumyoy P."/>
            <person name="Varona S."/>
            <person name="Cuesta I."/>
            <person name="Sumanam S."/>
            <person name="Adisakwattana P."/>
            <person name="Gasser R.B."/>
            <person name="Hernandez-Gonzalez A."/>
            <person name="Young N.D."/>
            <person name="Perteguer M.J."/>
        </authorList>
    </citation>
    <scope>NUCLEOTIDE SEQUENCE [LARGE SCALE GENOMIC DNA]</scope>
    <source>
        <strain evidence="3">AL3</strain>
        <tissue evidence="3">Liver</tissue>
    </source>
</reference>